<evidence type="ECO:0000256" key="1">
    <source>
        <dbReference type="SAM" id="SignalP"/>
    </source>
</evidence>
<name>A0A4U6TAT3_SETVI</name>
<organism evidence="2 3">
    <name type="scientific">Setaria viridis</name>
    <name type="common">Green bristlegrass</name>
    <name type="synonym">Setaria italica subsp. viridis</name>
    <dbReference type="NCBI Taxonomy" id="4556"/>
    <lineage>
        <taxon>Eukaryota</taxon>
        <taxon>Viridiplantae</taxon>
        <taxon>Streptophyta</taxon>
        <taxon>Embryophyta</taxon>
        <taxon>Tracheophyta</taxon>
        <taxon>Spermatophyta</taxon>
        <taxon>Magnoliopsida</taxon>
        <taxon>Liliopsida</taxon>
        <taxon>Poales</taxon>
        <taxon>Poaceae</taxon>
        <taxon>PACMAD clade</taxon>
        <taxon>Panicoideae</taxon>
        <taxon>Panicodae</taxon>
        <taxon>Paniceae</taxon>
        <taxon>Cenchrinae</taxon>
        <taxon>Setaria</taxon>
    </lineage>
</organism>
<keyword evidence="3" id="KW-1185">Reference proteome</keyword>
<proteinExistence type="predicted"/>
<sequence>MHDKSLILLLSWLCAAWVATPDQLPTCVCFPRHLSPCLLPPTSNFDTMQKEDSSSHQTCGTCMEY</sequence>
<dbReference type="EMBL" id="CM016559">
    <property type="protein sequence ID" value="TKV99109.1"/>
    <property type="molecule type" value="Genomic_DNA"/>
</dbReference>
<reference evidence="2" key="1">
    <citation type="submission" date="2019-03" db="EMBL/GenBank/DDBJ databases">
        <title>WGS assembly of Setaria viridis.</title>
        <authorList>
            <person name="Huang P."/>
            <person name="Jenkins J."/>
            <person name="Grimwood J."/>
            <person name="Barry K."/>
            <person name="Healey A."/>
            <person name="Mamidi S."/>
            <person name="Sreedasyam A."/>
            <person name="Shu S."/>
            <person name="Feldman M."/>
            <person name="Wu J."/>
            <person name="Yu Y."/>
            <person name="Chen C."/>
            <person name="Johnson J."/>
            <person name="Rokhsar D."/>
            <person name="Baxter I."/>
            <person name="Schmutz J."/>
            <person name="Brutnell T."/>
            <person name="Kellogg E."/>
        </authorList>
    </citation>
    <scope>NUCLEOTIDE SEQUENCE [LARGE SCALE GENOMIC DNA]</scope>
</reference>
<feature type="chain" id="PRO_5020721888" evidence="1">
    <location>
        <begin position="22"/>
        <end position="65"/>
    </location>
</feature>
<dbReference type="AlphaFoldDB" id="A0A4U6TAT3"/>
<keyword evidence="1" id="KW-0732">Signal</keyword>
<gene>
    <name evidence="2" type="ORF">SEVIR_8G017625v2</name>
</gene>
<dbReference type="Gramene" id="TKV99109">
    <property type="protein sequence ID" value="TKV99109"/>
    <property type="gene ID" value="SEVIR_8G017625v2"/>
</dbReference>
<evidence type="ECO:0000313" key="3">
    <source>
        <dbReference type="Proteomes" id="UP000298652"/>
    </source>
</evidence>
<evidence type="ECO:0000313" key="2">
    <source>
        <dbReference type="EMBL" id="TKV99109.1"/>
    </source>
</evidence>
<accession>A0A4U6TAT3</accession>
<protein>
    <submittedName>
        <fullName evidence="2">Uncharacterized protein</fullName>
    </submittedName>
</protein>
<dbReference type="Proteomes" id="UP000298652">
    <property type="component" value="Chromosome 8"/>
</dbReference>
<feature type="signal peptide" evidence="1">
    <location>
        <begin position="1"/>
        <end position="21"/>
    </location>
</feature>